<dbReference type="RefSeq" id="WP_132314469.1">
    <property type="nucleotide sequence ID" value="NZ_FWZT01000001.1"/>
</dbReference>
<name>A0A1Y6B931_9BACT</name>
<evidence type="ECO:0000256" key="5">
    <source>
        <dbReference type="ARBA" id="ARBA00022618"/>
    </source>
</evidence>
<evidence type="ECO:0000313" key="11">
    <source>
        <dbReference type="EMBL" id="SME91043.1"/>
    </source>
</evidence>
<comment type="function">
    <text evidence="9">Cell wall formation. Catalyzes the addition of glutamate to the nucleotide precursor UDP-N-acetylmuramoyl-L-alanine (UMA).</text>
</comment>
<protein>
    <recommendedName>
        <fullName evidence="9">UDP-N-acetylmuramoylalanine--D-glutamate ligase</fullName>
        <ecNumber evidence="9">6.3.2.9</ecNumber>
    </recommendedName>
    <alternativeName>
        <fullName evidence="9">D-glutamic acid-adding enzyme</fullName>
    </alternativeName>
    <alternativeName>
        <fullName evidence="9">UDP-N-acetylmuramoyl-L-alanyl-D-glutamate synthetase</fullName>
    </alternativeName>
</protein>
<dbReference type="PANTHER" id="PTHR43692">
    <property type="entry name" value="UDP-N-ACETYLMURAMOYLALANINE--D-GLUTAMATE LIGASE"/>
    <property type="match status" value="1"/>
</dbReference>
<dbReference type="GO" id="GO:0008360">
    <property type="term" value="P:regulation of cell shape"/>
    <property type="evidence" value="ECO:0007669"/>
    <property type="project" value="UniProtKB-KW"/>
</dbReference>
<evidence type="ECO:0000256" key="8">
    <source>
        <dbReference type="ARBA" id="ARBA00023306"/>
    </source>
</evidence>
<keyword evidence="7 9" id="KW-0067">ATP-binding</keyword>
<evidence type="ECO:0000256" key="6">
    <source>
        <dbReference type="ARBA" id="ARBA00022741"/>
    </source>
</evidence>
<keyword evidence="9" id="KW-0961">Cell wall biogenesis/degradation</keyword>
<keyword evidence="4 9" id="KW-0436">Ligase</keyword>
<comment type="pathway">
    <text evidence="2 9">Cell wall biogenesis; peptidoglycan biosynthesis.</text>
</comment>
<dbReference type="STRING" id="1513793.SAMN06296036_101416"/>
<dbReference type="SUPFAM" id="SSF53623">
    <property type="entry name" value="MurD-like peptide ligases, catalytic domain"/>
    <property type="match status" value="1"/>
</dbReference>
<keyword evidence="5 9" id="KW-0132">Cell division</keyword>
<dbReference type="Gene3D" id="3.90.190.20">
    <property type="entry name" value="Mur ligase, C-terminal domain"/>
    <property type="match status" value="1"/>
</dbReference>
<keyword evidence="9" id="KW-0133">Cell shape</keyword>
<dbReference type="InterPro" id="IPR018109">
    <property type="entry name" value="Folylpolyglutamate_synth_CS"/>
</dbReference>
<dbReference type="SUPFAM" id="SSF53244">
    <property type="entry name" value="MurD-like peptide ligases, peptide-binding domain"/>
    <property type="match status" value="1"/>
</dbReference>
<dbReference type="EC" id="6.3.2.9" evidence="9"/>
<dbReference type="PANTHER" id="PTHR43692:SF1">
    <property type="entry name" value="UDP-N-ACETYLMURAMOYLALANINE--D-GLUTAMATE LIGASE"/>
    <property type="match status" value="1"/>
</dbReference>
<dbReference type="InterPro" id="IPR036615">
    <property type="entry name" value="Mur_ligase_C_dom_sf"/>
</dbReference>
<dbReference type="NCBIfam" id="TIGR01087">
    <property type="entry name" value="murD"/>
    <property type="match status" value="1"/>
</dbReference>
<dbReference type="InterPro" id="IPR013221">
    <property type="entry name" value="Mur_ligase_cen"/>
</dbReference>
<dbReference type="GO" id="GO:0051301">
    <property type="term" value="P:cell division"/>
    <property type="evidence" value="ECO:0007669"/>
    <property type="project" value="UniProtKB-KW"/>
</dbReference>
<dbReference type="GO" id="GO:0005737">
    <property type="term" value="C:cytoplasm"/>
    <property type="evidence" value="ECO:0007669"/>
    <property type="project" value="UniProtKB-SubCell"/>
</dbReference>
<dbReference type="GO" id="GO:0071555">
    <property type="term" value="P:cell wall organization"/>
    <property type="evidence" value="ECO:0007669"/>
    <property type="project" value="UniProtKB-KW"/>
</dbReference>
<dbReference type="GO" id="GO:0004326">
    <property type="term" value="F:tetrahydrofolylpolyglutamate synthase activity"/>
    <property type="evidence" value="ECO:0007669"/>
    <property type="project" value="InterPro"/>
</dbReference>
<evidence type="ECO:0000256" key="3">
    <source>
        <dbReference type="ARBA" id="ARBA00022490"/>
    </source>
</evidence>
<dbReference type="InterPro" id="IPR005762">
    <property type="entry name" value="MurD"/>
</dbReference>
<reference evidence="12" key="1">
    <citation type="submission" date="2017-04" db="EMBL/GenBank/DDBJ databases">
        <authorList>
            <person name="Varghese N."/>
            <person name="Submissions S."/>
        </authorList>
    </citation>
    <scope>NUCLEOTIDE SEQUENCE [LARGE SCALE GENOMIC DNA]</scope>
    <source>
        <strain evidence="12">RKEM611</strain>
    </source>
</reference>
<dbReference type="HAMAP" id="MF_00639">
    <property type="entry name" value="MurD"/>
    <property type="match status" value="1"/>
</dbReference>
<sequence>MNNYLILGTGLSALAAARLLHKKGLQGRASTLKPPSKEEQSEFAKVSCPIVVGPQDSRLLDNIDVIIPSPGIPLNIPLLQTAREQGIAIISEIDLALEFYSGVTIGVTGTNGKSTTVTMLEHILKGIGKDCLAGGNLGRPPSEILAADESPKILALELSSYQLEATEKLAAAVSIFTSFSADHLERHKTLEGYFNAKWRLAHQTNSGGIIILSESVLEALLSFNSEIPKVHKIYAFVSKYPKGLPPGIEPILVDHERCQLSVEGETVPLAESFSIHDNLNLASCLLATRHLFPNQSLDQACLIAQNYRKLAHRFETVCHRSNQIVINDSKSTNVESTLVALKSMKQPCYLLLGGKDKGAPYQEILQLKDHIFKVITFGEAGAMISSQLKSLNPISYKSLKNALVGLSKLFHENPAPILFSPACSSFDEFLNFEERGLYFSKEIQRLIN</sequence>
<organism evidence="11 12">
    <name type="scientific">Pseudobacteriovorax antillogorgiicola</name>
    <dbReference type="NCBI Taxonomy" id="1513793"/>
    <lineage>
        <taxon>Bacteria</taxon>
        <taxon>Pseudomonadati</taxon>
        <taxon>Bdellovibrionota</taxon>
        <taxon>Oligoflexia</taxon>
        <taxon>Oligoflexales</taxon>
        <taxon>Pseudobacteriovoracaceae</taxon>
        <taxon>Pseudobacteriovorax</taxon>
    </lineage>
</organism>
<keyword evidence="9" id="KW-0573">Peptidoglycan synthesis</keyword>
<dbReference type="Pfam" id="PF21799">
    <property type="entry name" value="MurD-like_N"/>
    <property type="match status" value="1"/>
</dbReference>
<keyword evidence="6 9" id="KW-0547">Nucleotide-binding</keyword>
<evidence type="ECO:0000256" key="1">
    <source>
        <dbReference type="ARBA" id="ARBA00004496"/>
    </source>
</evidence>
<proteinExistence type="inferred from homology"/>
<dbReference type="PROSITE" id="PS01011">
    <property type="entry name" value="FOLYLPOLYGLU_SYNT_1"/>
    <property type="match status" value="1"/>
</dbReference>
<comment type="subcellular location">
    <subcellularLocation>
        <location evidence="1 9">Cytoplasm</location>
    </subcellularLocation>
</comment>
<keyword evidence="12" id="KW-1185">Reference proteome</keyword>
<dbReference type="Proteomes" id="UP000192907">
    <property type="component" value="Unassembled WGS sequence"/>
</dbReference>
<dbReference type="UniPathway" id="UPA00219"/>
<dbReference type="InterPro" id="IPR036565">
    <property type="entry name" value="Mur-like_cat_sf"/>
</dbReference>
<keyword evidence="3 9" id="KW-0963">Cytoplasm</keyword>
<comment type="similarity">
    <text evidence="9">Belongs to the MurCDEF family.</text>
</comment>
<dbReference type="AlphaFoldDB" id="A0A1Y6B931"/>
<feature type="domain" description="Mur ligase central" evidence="10">
    <location>
        <begin position="107"/>
        <end position="213"/>
    </location>
</feature>
<dbReference type="GO" id="GO:0008764">
    <property type="term" value="F:UDP-N-acetylmuramoylalanine-D-glutamate ligase activity"/>
    <property type="evidence" value="ECO:0007669"/>
    <property type="project" value="UniProtKB-UniRule"/>
</dbReference>
<dbReference type="Pfam" id="PF08245">
    <property type="entry name" value="Mur_ligase_M"/>
    <property type="match status" value="1"/>
</dbReference>
<evidence type="ECO:0000256" key="2">
    <source>
        <dbReference type="ARBA" id="ARBA00004752"/>
    </source>
</evidence>
<evidence type="ECO:0000256" key="9">
    <source>
        <dbReference type="HAMAP-Rule" id="MF_00639"/>
    </source>
</evidence>
<dbReference type="GO" id="GO:0005524">
    <property type="term" value="F:ATP binding"/>
    <property type="evidence" value="ECO:0007669"/>
    <property type="project" value="UniProtKB-UniRule"/>
</dbReference>
<dbReference type="OrthoDB" id="5287865at2"/>
<keyword evidence="8 9" id="KW-0131">Cell cycle</keyword>
<gene>
    <name evidence="9" type="primary">murD</name>
    <name evidence="11" type="ORF">SAMN06296036_101416</name>
</gene>
<comment type="catalytic activity">
    <reaction evidence="9">
        <text>UDP-N-acetyl-alpha-D-muramoyl-L-alanine + D-glutamate + ATP = UDP-N-acetyl-alpha-D-muramoyl-L-alanyl-D-glutamate + ADP + phosphate + H(+)</text>
        <dbReference type="Rhea" id="RHEA:16429"/>
        <dbReference type="ChEBI" id="CHEBI:15378"/>
        <dbReference type="ChEBI" id="CHEBI:29986"/>
        <dbReference type="ChEBI" id="CHEBI:30616"/>
        <dbReference type="ChEBI" id="CHEBI:43474"/>
        <dbReference type="ChEBI" id="CHEBI:83898"/>
        <dbReference type="ChEBI" id="CHEBI:83900"/>
        <dbReference type="ChEBI" id="CHEBI:456216"/>
        <dbReference type="EC" id="6.3.2.9"/>
    </reaction>
</comment>
<accession>A0A1Y6B931</accession>
<evidence type="ECO:0000259" key="10">
    <source>
        <dbReference type="Pfam" id="PF08245"/>
    </source>
</evidence>
<feature type="binding site" evidence="9">
    <location>
        <begin position="109"/>
        <end position="115"/>
    </location>
    <ligand>
        <name>ATP</name>
        <dbReference type="ChEBI" id="CHEBI:30616"/>
    </ligand>
</feature>
<dbReference type="SUPFAM" id="SSF51984">
    <property type="entry name" value="MurCD N-terminal domain"/>
    <property type="match status" value="1"/>
</dbReference>
<dbReference type="EMBL" id="FWZT01000001">
    <property type="protein sequence ID" value="SME91043.1"/>
    <property type="molecule type" value="Genomic_DNA"/>
</dbReference>
<evidence type="ECO:0000256" key="4">
    <source>
        <dbReference type="ARBA" id="ARBA00022598"/>
    </source>
</evidence>
<dbReference type="Gene3D" id="3.40.1190.10">
    <property type="entry name" value="Mur-like, catalytic domain"/>
    <property type="match status" value="1"/>
</dbReference>
<dbReference type="Gene3D" id="3.40.50.720">
    <property type="entry name" value="NAD(P)-binding Rossmann-like Domain"/>
    <property type="match status" value="1"/>
</dbReference>
<dbReference type="GO" id="GO:0009252">
    <property type="term" value="P:peptidoglycan biosynthetic process"/>
    <property type="evidence" value="ECO:0007669"/>
    <property type="project" value="UniProtKB-UniRule"/>
</dbReference>
<evidence type="ECO:0000256" key="7">
    <source>
        <dbReference type="ARBA" id="ARBA00022840"/>
    </source>
</evidence>
<evidence type="ECO:0000313" key="12">
    <source>
        <dbReference type="Proteomes" id="UP000192907"/>
    </source>
</evidence>